<evidence type="ECO:0000259" key="1">
    <source>
        <dbReference type="Pfam" id="PF07589"/>
    </source>
</evidence>
<evidence type="ECO:0000313" key="3">
    <source>
        <dbReference type="Proteomes" id="UP000288178"/>
    </source>
</evidence>
<sequence length="183" mass="19090">MDFRIDGSVPPVGATPTWQGALDDLVLEIHDATLGHFTITGQDGRWQQMSTSSDFLFGGWGGVNGGSLAPFSVVNPSLSATPFVLTDISFDLRGPALLADASTLPGPLDITDFNYLSLVLRFSNDDPAVGVVPKAAIIRGAAFDAVNVTPVPEPAPAALLLAGLGVLAWRRRQAARQGVPSPA</sequence>
<proteinExistence type="predicted"/>
<dbReference type="NCBIfam" id="TIGR02595">
    <property type="entry name" value="PEP_CTERM"/>
    <property type="match status" value="1"/>
</dbReference>
<name>A0A3S2TMF4_9BURK</name>
<dbReference type="Proteomes" id="UP000288178">
    <property type="component" value="Unassembled WGS sequence"/>
</dbReference>
<dbReference type="InterPro" id="IPR013424">
    <property type="entry name" value="Ice-binding_C"/>
</dbReference>
<dbReference type="AlphaFoldDB" id="A0A3S2TMF4"/>
<organism evidence="2 3">
    <name type="scientific">Rubrivivax albus</name>
    <dbReference type="NCBI Taxonomy" id="2499835"/>
    <lineage>
        <taxon>Bacteria</taxon>
        <taxon>Pseudomonadati</taxon>
        <taxon>Pseudomonadota</taxon>
        <taxon>Betaproteobacteria</taxon>
        <taxon>Burkholderiales</taxon>
        <taxon>Sphaerotilaceae</taxon>
        <taxon>Rubrivivax</taxon>
    </lineage>
</organism>
<protein>
    <submittedName>
        <fullName evidence="2">PEP-CTERM sorting domain-containing protein</fullName>
    </submittedName>
</protein>
<reference evidence="2 3" key="1">
    <citation type="submission" date="2019-01" db="EMBL/GenBank/DDBJ databases">
        <authorList>
            <person name="Chen W.-M."/>
        </authorList>
    </citation>
    <scope>NUCLEOTIDE SEQUENCE [LARGE SCALE GENOMIC DNA]</scope>
    <source>
        <strain evidence="2 3">ICH-3</strain>
    </source>
</reference>
<dbReference type="EMBL" id="SACT01000004">
    <property type="protein sequence ID" value="RVT51143.1"/>
    <property type="molecule type" value="Genomic_DNA"/>
</dbReference>
<evidence type="ECO:0000313" key="2">
    <source>
        <dbReference type="EMBL" id="RVT51143.1"/>
    </source>
</evidence>
<feature type="domain" description="Ice-binding protein C-terminal" evidence="1">
    <location>
        <begin position="150"/>
        <end position="172"/>
    </location>
</feature>
<dbReference type="Pfam" id="PF07589">
    <property type="entry name" value="PEP-CTERM"/>
    <property type="match status" value="1"/>
</dbReference>
<accession>A0A3S2TMF4</accession>
<comment type="caution">
    <text evidence="2">The sequence shown here is derived from an EMBL/GenBank/DDBJ whole genome shotgun (WGS) entry which is preliminary data.</text>
</comment>
<gene>
    <name evidence="2" type="ORF">ENE75_14955</name>
</gene>
<keyword evidence="3" id="KW-1185">Reference proteome</keyword>